<dbReference type="GO" id="GO:0022857">
    <property type="term" value="F:transmembrane transporter activity"/>
    <property type="evidence" value="ECO:0007669"/>
    <property type="project" value="InterPro"/>
</dbReference>
<evidence type="ECO:0000259" key="10">
    <source>
        <dbReference type="Pfam" id="PF12821"/>
    </source>
</evidence>
<evidence type="ECO:0000256" key="7">
    <source>
        <dbReference type="SAM" id="Coils"/>
    </source>
</evidence>
<feature type="domain" description="Threonine/Serine exporter ThrE" evidence="10">
    <location>
        <begin position="320"/>
        <end position="447"/>
    </location>
</feature>
<dbReference type="PANTHER" id="PTHR34390:SF2">
    <property type="entry name" value="SUCCINATE TRANSPORTER SUBUNIT YJJP-RELATED"/>
    <property type="match status" value="1"/>
</dbReference>
<feature type="transmembrane region" description="Helical" evidence="8">
    <location>
        <begin position="364"/>
        <end position="384"/>
    </location>
</feature>
<dbReference type="Pfam" id="PF12821">
    <property type="entry name" value="ThrE_2"/>
    <property type="match status" value="1"/>
</dbReference>
<dbReference type="AlphaFoldDB" id="A0A543FP59"/>
<organism evidence="11 12">
    <name type="scientific">Pseudonocardia cypriaca</name>
    <dbReference type="NCBI Taxonomy" id="882449"/>
    <lineage>
        <taxon>Bacteria</taxon>
        <taxon>Bacillati</taxon>
        <taxon>Actinomycetota</taxon>
        <taxon>Actinomycetes</taxon>
        <taxon>Pseudonocardiales</taxon>
        <taxon>Pseudonocardiaceae</taxon>
        <taxon>Pseudonocardia</taxon>
    </lineage>
</organism>
<proteinExistence type="inferred from homology"/>
<evidence type="ECO:0000256" key="8">
    <source>
        <dbReference type="SAM" id="Phobius"/>
    </source>
</evidence>
<dbReference type="OrthoDB" id="9763957at2"/>
<dbReference type="RefSeq" id="WP_142106944.1">
    <property type="nucleotide sequence ID" value="NZ_VFPH01000003.1"/>
</dbReference>
<dbReference type="EMBL" id="VFPH01000003">
    <property type="protein sequence ID" value="TQM35628.1"/>
    <property type="molecule type" value="Genomic_DNA"/>
</dbReference>
<feature type="domain" description="Threonine/serine exporter-like N-terminal" evidence="9">
    <location>
        <begin position="51"/>
        <end position="295"/>
    </location>
</feature>
<evidence type="ECO:0000256" key="3">
    <source>
        <dbReference type="ARBA" id="ARBA00022692"/>
    </source>
</evidence>
<dbReference type="Pfam" id="PF06738">
    <property type="entry name" value="ThrE"/>
    <property type="match status" value="1"/>
</dbReference>
<name>A0A543FP59_9PSEU</name>
<keyword evidence="7" id="KW-0175">Coiled coil</keyword>
<comment type="similarity">
    <text evidence="6">Belongs to the ThrE exporter (TC 2.A.79) family.</text>
</comment>
<feature type="transmembrane region" description="Helical" evidence="8">
    <location>
        <begin position="315"/>
        <end position="334"/>
    </location>
</feature>
<keyword evidence="12" id="KW-1185">Reference proteome</keyword>
<dbReference type="GO" id="GO:0005886">
    <property type="term" value="C:plasma membrane"/>
    <property type="evidence" value="ECO:0007669"/>
    <property type="project" value="UniProtKB-SubCell"/>
</dbReference>
<evidence type="ECO:0000256" key="2">
    <source>
        <dbReference type="ARBA" id="ARBA00022475"/>
    </source>
</evidence>
<keyword evidence="4 8" id="KW-1133">Transmembrane helix</keyword>
<dbReference type="PANTHER" id="PTHR34390">
    <property type="entry name" value="UPF0442 PROTEIN YJJB-RELATED"/>
    <property type="match status" value="1"/>
</dbReference>
<feature type="coiled-coil region" evidence="7">
    <location>
        <begin position="127"/>
        <end position="154"/>
    </location>
</feature>
<keyword evidence="5 8" id="KW-0472">Membrane</keyword>
<evidence type="ECO:0000313" key="12">
    <source>
        <dbReference type="Proteomes" id="UP000319818"/>
    </source>
</evidence>
<evidence type="ECO:0000256" key="4">
    <source>
        <dbReference type="ARBA" id="ARBA00022989"/>
    </source>
</evidence>
<evidence type="ECO:0000259" key="9">
    <source>
        <dbReference type="Pfam" id="PF06738"/>
    </source>
</evidence>
<feature type="transmembrane region" description="Helical" evidence="8">
    <location>
        <begin position="278"/>
        <end position="303"/>
    </location>
</feature>
<comment type="subcellular location">
    <subcellularLocation>
        <location evidence="1">Cell membrane</location>
        <topology evidence="1">Multi-pass membrane protein</topology>
    </subcellularLocation>
</comment>
<keyword evidence="3 8" id="KW-0812">Transmembrane</keyword>
<dbReference type="InterPro" id="IPR050539">
    <property type="entry name" value="ThrE_Dicarb/AminoAcid_Exp"/>
</dbReference>
<dbReference type="Proteomes" id="UP000319818">
    <property type="component" value="Unassembled WGS sequence"/>
</dbReference>
<dbReference type="InterPro" id="IPR024528">
    <property type="entry name" value="ThrE_2"/>
</dbReference>
<feature type="transmembrane region" description="Helical" evidence="8">
    <location>
        <begin position="425"/>
        <end position="444"/>
    </location>
</feature>
<dbReference type="GO" id="GO:0015744">
    <property type="term" value="P:succinate transport"/>
    <property type="evidence" value="ECO:0007669"/>
    <property type="project" value="TreeGrafter"/>
</dbReference>
<feature type="transmembrane region" description="Helical" evidence="8">
    <location>
        <begin position="167"/>
        <end position="194"/>
    </location>
</feature>
<comment type="caution">
    <text evidence="11">The sequence shown here is derived from an EMBL/GenBank/DDBJ whole genome shotgun (WGS) entry which is preliminary data.</text>
</comment>
<evidence type="ECO:0000256" key="6">
    <source>
        <dbReference type="ARBA" id="ARBA00034125"/>
    </source>
</evidence>
<feature type="transmembrane region" description="Helical" evidence="8">
    <location>
        <begin position="239"/>
        <end position="257"/>
    </location>
</feature>
<sequence>MTRGERFTRRVRSKIRREAQGLLHAGPPTVQLMRPLGPKVPDDARVQQVLDLCMRVGEVLLSSGESVDETTRTMMRLAAAAGLSAVDVDITFSSITMCCHRGMAAAPVTSMRLVRYRALDLTRLEEVAEIVERVERAELDVEAASAELSDAVSAPHPYPRWVATAGWAGLAASVALLLGAAPITALAAFFVTGLIDRLGRLLNRWGLPSFFRQVVGGLVGTGGTLVLFAAGVIPPGTRPSLVVAASITVLLSGLSVVGTVQDAISSYYVTSAGRVMEIALLSAGLLTGVVLALKIGFAFGVVLEVAGELPTGAGRFSLSVVAAAMAAASFSLAGYARWRPLLAAGLAGAAGWGTYGALTQILEIGPVAATGAAAVVVGIATGLLRRGGGISPLVVTLAGITPLLPGFTAYRGFYQLAVEGLADGLVTVTVALGIGLALAAGVAFGDFVARPRRPGTPAVTESAPSEPDRQ</sequence>
<protein>
    <submittedName>
        <fullName evidence="11">Uncharacterized membrane protein YjjP (DUF1212 family)</fullName>
    </submittedName>
</protein>
<feature type="transmembrane region" description="Helical" evidence="8">
    <location>
        <begin position="393"/>
        <end position="413"/>
    </location>
</feature>
<feature type="transmembrane region" description="Helical" evidence="8">
    <location>
        <begin position="214"/>
        <end position="233"/>
    </location>
</feature>
<evidence type="ECO:0000256" key="1">
    <source>
        <dbReference type="ARBA" id="ARBA00004651"/>
    </source>
</evidence>
<evidence type="ECO:0000256" key="5">
    <source>
        <dbReference type="ARBA" id="ARBA00023136"/>
    </source>
</evidence>
<gene>
    <name evidence="11" type="ORF">FB388_7067</name>
</gene>
<reference evidence="11 12" key="1">
    <citation type="submission" date="2019-06" db="EMBL/GenBank/DDBJ databases">
        <title>Sequencing the genomes of 1000 actinobacteria strains.</title>
        <authorList>
            <person name="Klenk H.-P."/>
        </authorList>
    </citation>
    <scope>NUCLEOTIDE SEQUENCE [LARGE SCALE GENOMIC DNA]</scope>
    <source>
        <strain evidence="11 12">DSM 45511</strain>
    </source>
</reference>
<dbReference type="InterPro" id="IPR010619">
    <property type="entry name" value="ThrE-like_N"/>
</dbReference>
<keyword evidence="2" id="KW-1003">Cell membrane</keyword>
<accession>A0A543FP59</accession>
<evidence type="ECO:0000313" key="11">
    <source>
        <dbReference type="EMBL" id="TQM35628.1"/>
    </source>
</evidence>